<feature type="chain" id="PRO_5011611515" evidence="12">
    <location>
        <begin position="28"/>
        <end position="540"/>
    </location>
</feature>
<accession>A0A1H9JKC8</accession>
<protein>
    <submittedName>
        <fullName evidence="14">Putative lysine transport system permease protein</fullName>
    </submittedName>
</protein>
<evidence type="ECO:0000313" key="15">
    <source>
        <dbReference type="Proteomes" id="UP000198556"/>
    </source>
</evidence>
<organism evidence="14 15">
    <name type="scientific">Granulicatella balaenopterae</name>
    <dbReference type="NCBI Taxonomy" id="137733"/>
    <lineage>
        <taxon>Bacteria</taxon>
        <taxon>Bacillati</taxon>
        <taxon>Bacillota</taxon>
        <taxon>Bacilli</taxon>
        <taxon>Lactobacillales</taxon>
        <taxon>Carnobacteriaceae</taxon>
        <taxon>Granulicatella</taxon>
    </lineage>
</organism>
<dbReference type="GO" id="GO:0022857">
    <property type="term" value="F:transmembrane transporter activity"/>
    <property type="evidence" value="ECO:0007669"/>
    <property type="project" value="InterPro"/>
</dbReference>
<dbReference type="PROSITE" id="PS01039">
    <property type="entry name" value="SBP_BACTERIAL_3"/>
    <property type="match status" value="1"/>
</dbReference>
<evidence type="ECO:0000256" key="2">
    <source>
        <dbReference type="ARBA" id="ARBA00010072"/>
    </source>
</evidence>
<dbReference type="OrthoDB" id="9811552at2"/>
<dbReference type="InterPro" id="IPR035906">
    <property type="entry name" value="MetI-like_sf"/>
</dbReference>
<evidence type="ECO:0000259" key="13">
    <source>
        <dbReference type="PROSITE" id="PS50928"/>
    </source>
</evidence>
<keyword evidence="4 11" id="KW-0813">Transport</keyword>
<evidence type="ECO:0000256" key="1">
    <source>
        <dbReference type="ARBA" id="ARBA00004651"/>
    </source>
</evidence>
<dbReference type="AlphaFoldDB" id="A0A1H9JKC8"/>
<feature type="signal peptide" evidence="12">
    <location>
        <begin position="1"/>
        <end position="27"/>
    </location>
</feature>
<dbReference type="PANTHER" id="PTHR30614:SF20">
    <property type="entry name" value="GLUTAMINE TRANSPORT SYSTEM PERMEASE PROTEIN GLNP"/>
    <property type="match status" value="1"/>
</dbReference>
<dbReference type="SMART" id="SM00062">
    <property type="entry name" value="PBPb"/>
    <property type="match status" value="1"/>
</dbReference>
<comment type="similarity">
    <text evidence="3">Belongs to the bacterial solute-binding protein 3 family.</text>
</comment>
<dbReference type="GO" id="GO:0006865">
    <property type="term" value="P:amino acid transport"/>
    <property type="evidence" value="ECO:0007669"/>
    <property type="project" value="UniProtKB-KW"/>
</dbReference>
<dbReference type="EMBL" id="FOGF01000009">
    <property type="protein sequence ID" value="SEQ87223.1"/>
    <property type="molecule type" value="Genomic_DNA"/>
</dbReference>
<evidence type="ECO:0000256" key="3">
    <source>
        <dbReference type="ARBA" id="ARBA00010333"/>
    </source>
</evidence>
<evidence type="ECO:0000313" key="14">
    <source>
        <dbReference type="EMBL" id="SEQ87223.1"/>
    </source>
</evidence>
<dbReference type="Pfam" id="PF00497">
    <property type="entry name" value="SBP_bac_3"/>
    <property type="match status" value="1"/>
</dbReference>
<feature type="transmembrane region" description="Helical" evidence="11">
    <location>
        <begin position="480"/>
        <end position="501"/>
    </location>
</feature>
<dbReference type="CDD" id="cd06261">
    <property type="entry name" value="TM_PBP2"/>
    <property type="match status" value="1"/>
</dbReference>
<dbReference type="Pfam" id="PF00528">
    <property type="entry name" value="BPD_transp_1"/>
    <property type="match status" value="1"/>
</dbReference>
<comment type="similarity">
    <text evidence="2">Belongs to the binding-protein-dependent transport system permease family. HisMQ subfamily.</text>
</comment>
<proteinExistence type="inferred from homology"/>
<dbReference type="NCBIfam" id="TIGR01726">
    <property type="entry name" value="HEQRo_perm_3TM"/>
    <property type="match status" value="1"/>
</dbReference>
<evidence type="ECO:0000256" key="7">
    <source>
        <dbReference type="ARBA" id="ARBA00022729"/>
    </source>
</evidence>
<feature type="transmembrane region" description="Helical" evidence="11">
    <location>
        <begin position="299"/>
        <end position="323"/>
    </location>
</feature>
<dbReference type="InterPro" id="IPR000515">
    <property type="entry name" value="MetI-like"/>
</dbReference>
<keyword evidence="15" id="KW-1185">Reference proteome</keyword>
<sequence>MNIKRKITLLVTMLLSIVFVTIGQVNAETADDQFIVGMEAGYPPFNWTQKTNANGAVPIEGTGDYAGGYDVEIAKRIAEDLDKELVIVKTEWDGLTPALVSGKIDAIIAGMSPTEERKQSIDFSTPYYQSNYVMIVKRGGAFENATTLADFSNAKVTAQLNTFHYSLIDQIPNVKKQEAMESFPSMRVALQSGTIDAYVSEMPEGLSVEAVNDDFKMVELTDGFQAEDSDRNIAVGLKKGNPLTPEINAAIDRITPEERLAFMEAAVKNQPAISGVDESNTPWVVKIFKENWRMFLKGAWVTLYISITGTVIGTVIGLGVGLVKTIPTPKKAAKRVGLKIANILVTCYTEFFRGTPMIVQAMVIYYGSALAFGIDMNRIFAAIFIVSINTGAYMSEVVRGGIISIDKGQFEACQAIGMTHFQTMMNVVFPQVIRNILPATGNEFVINIKDTSVLNVISVSELYFATKTVAGSNFRYFETFFITLIIYFIMTTTVTQILRYIERRLEGPNDYEMIHSDPLNSNSMAEVKKKIDSKEGATHE</sequence>
<dbReference type="PROSITE" id="PS50928">
    <property type="entry name" value="ABC_TM1"/>
    <property type="match status" value="1"/>
</dbReference>
<dbReference type="RefSeq" id="WP_089746283.1">
    <property type="nucleotide sequence ID" value="NZ_FOGF01000009.1"/>
</dbReference>
<evidence type="ECO:0000256" key="6">
    <source>
        <dbReference type="ARBA" id="ARBA00022692"/>
    </source>
</evidence>
<evidence type="ECO:0000256" key="9">
    <source>
        <dbReference type="ARBA" id="ARBA00022989"/>
    </source>
</evidence>
<dbReference type="InterPro" id="IPR010065">
    <property type="entry name" value="AA_ABC_transptr_permease_3TM"/>
</dbReference>
<reference evidence="14 15" key="1">
    <citation type="submission" date="2016-10" db="EMBL/GenBank/DDBJ databases">
        <authorList>
            <person name="de Groot N.N."/>
        </authorList>
    </citation>
    <scope>NUCLEOTIDE SEQUENCE [LARGE SCALE GENOMIC DNA]</scope>
    <source>
        <strain evidence="14 15">DSM 15827</strain>
    </source>
</reference>
<keyword evidence="8" id="KW-0029">Amino-acid transport</keyword>
<dbReference type="SUPFAM" id="SSF53850">
    <property type="entry name" value="Periplasmic binding protein-like II"/>
    <property type="match status" value="1"/>
</dbReference>
<dbReference type="PANTHER" id="PTHR30614">
    <property type="entry name" value="MEMBRANE COMPONENT OF AMINO ACID ABC TRANSPORTER"/>
    <property type="match status" value="1"/>
</dbReference>
<gene>
    <name evidence="14" type="ORF">SAMN05421767_10929</name>
</gene>
<evidence type="ECO:0000256" key="4">
    <source>
        <dbReference type="ARBA" id="ARBA00022448"/>
    </source>
</evidence>
<keyword evidence="5" id="KW-1003">Cell membrane</keyword>
<keyword evidence="10 11" id="KW-0472">Membrane</keyword>
<comment type="subcellular location">
    <subcellularLocation>
        <location evidence="1 11">Cell membrane</location>
        <topology evidence="1 11">Multi-pass membrane protein</topology>
    </subcellularLocation>
</comment>
<evidence type="ECO:0000256" key="5">
    <source>
        <dbReference type="ARBA" id="ARBA00022475"/>
    </source>
</evidence>
<dbReference type="STRING" id="137733.SAMN05421767_10929"/>
<keyword evidence="9 11" id="KW-1133">Transmembrane helix</keyword>
<evidence type="ECO:0000256" key="10">
    <source>
        <dbReference type="ARBA" id="ARBA00023136"/>
    </source>
</evidence>
<evidence type="ECO:0000256" key="12">
    <source>
        <dbReference type="SAM" id="SignalP"/>
    </source>
</evidence>
<dbReference type="InterPro" id="IPR043429">
    <property type="entry name" value="ArtM/GltK/GlnP/TcyL/YhdX-like"/>
</dbReference>
<dbReference type="Proteomes" id="UP000198556">
    <property type="component" value="Unassembled WGS sequence"/>
</dbReference>
<name>A0A1H9JKC8_9LACT</name>
<evidence type="ECO:0000256" key="8">
    <source>
        <dbReference type="ARBA" id="ARBA00022970"/>
    </source>
</evidence>
<keyword evidence="6 11" id="KW-0812">Transmembrane</keyword>
<dbReference type="GO" id="GO:0043190">
    <property type="term" value="C:ATP-binding cassette (ABC) transporter complex"/>
    <property type="evidence" value="ECO:0007669"/>
    <property type="project" value="InterPro"/>
</dbReference>
<dbReference type="Gene3D" id="1.10.3720.10">
    <property type="entry name" value="MetI-like"/>
    <property type="match status" value="1"/>
</dbReference>
<feature type="domain" description="ABC transmembrane type-1" evidence="13">
    <location>
        <begin position="299"/>
        <end position="498"/>
    </location>
</feature>
<dbReference type="SUPFAM" id="SSF161098">
    <property type="entry name" value="MetI-like"/>
    <property type="match status" value="1"/>
</dbReference>
<evidence type="ECO:0000256" key="11">
    <source>
        <dbReference type="RuleBase" id="RU363032"/>
    </source>
</evidence>
<dbReference type="Gene3D" id="3.40.190.10">
    <property type="entry name" value="Periplasmic binding protein-like II"/>
    <property type="match status" value="2"/>
</dbReference>
<dbReference type="InterPro" id="IPR001638">
    <property type="entry name" value="Solute-binding_3/MltF_N"/>
</dbReference>
<keyword evidence="7 12" id="KW-0732">Signal</keyword>
<dbReference type="CDD" id="cd13627">
    <property type="entry name" value="PBP2_AA_binding_like_2"/>
    <property type="match status" value="1"/>
</dbReference>
<dbReference type="InterPro" id="IPR018313">
    <property type="entry name" value="SBP_3_CS"/>
</dbReference>